<name>A0ABV1Y3X3_9ACTN</name>
<feature type="signal peptide" evidence="1">
    <location>
        <begin position="1"/>
        <end position="24"/>
    </location>
</feature>
<protein>
    <submittedName>
        <fullName evidence="2">Uncharacterized protein</fullName>
    </submittedName>
</protein>
<reference evidence="2 3" key="1">
    <citation type="submission" date="2024-06" db="EMBL/GenBank/DDBJ databases">
        <title>The Natural Products Discovery Center: Release of the First 8490 Sequenced Strains for Exploring Actinobacteria Biosynthetic Diversity.</title>
        <authorList>
            <person name="Kalkreuter E."/>
            <person name="Kautsar S.A."/>
            <person name="Yang D."/>
            <person name="Bader C.D."/>
            <person name="Teijaro C.N."/>
            <person name="Fluegel L."/>
            <person name="Davis C.M."/>
            <person name="Simpson J.R."/>
            <person name="Lauterbach L."/>
            <person name="Steele A.D."/>
            <person name="Gui C."/>
            <person name="Meng S."/>
            <person name="Li G."/>
            <person name="Viehrig K."/>
            <person name="Ye F."/>
            <person name="Su P."/>
            <person name="Kiefer A.F."/>
            <person name="Nichols A."/>
            <person name="Cepeda A.J."/>
            <person name="Yan W."/>
            <person name="Fan B."/>
            <person name="Jiang Y."/>
            <person name="Adhikari A."/>
            <person name="Zheng C.-J."/>
            <person name="Schuster L."/>
            <person name="Cowan T.M."/>
            <person name="Smanski M.J."/>
            <person name="Chevrette M.G."/>
            <person name="De Carvalho L.P.S."/>
            <person name="Shen B."/>
        </authorList>
    </citation>
    <scope>NUCLEOTIDE SEQUENCE [LARGE SCALE GENOMIC DNA]</scope>
    <source>
        <strain evidence="2 3">NPDC000155</strain>
    </source>
</reference>
<dbReference type="RefSeq" id="WP_190075270.1">
    <property type="nucleotide sequence ID" value="NZ_BNBM01000023.1"/>
</dbReference>
<dbReference type="Proteomes" id="UP001486207">
    <property type="component" value="Unassembled WGS sequence"/>
</dbReference>
<evidence type="ECO:0000256" key="1">
    <source>
        <dbReference type="SAM" id="SignalP"/>
    </source>
</evidence>
<proteinExistence type="predicted"/>
<gene>
    <name evidence="2" type="ORF">ABT384_38770</name>
</gene>
<keyword evidence="1" id="KW-0732">Signal</keyword>
<evidence type="ECO:0000313" key="3">
    <source>
        <dbReference type="Proteomes" id="UP001486207"/>
    </source>
</evidence>
<accession>A0ABV1Y3X3</accession>
<evidence type="ECO:0000313" key="2">
    <source>
        <dbReference type="EMBL" id="MER7378557.1"/>
    </source>
</evidence>
<comment type="caution">
    <text evidence="2">The sequence shown here is derived from an EMBL/GenBank/DDBJ whole genome shotgun (WGS) entry which is preliminary data.</text>
</comment>
<keyword evidence="3" id="KW-1185">Reference proteome</keyword>
<organism evidence="2 3">
    <name type="scientific">Streptomyces lanatus</name>
    <dbReference type="NCBI Taxonomy" id="66900"/>
    <lineage>
        <taxon>Bacteria</taxon>
        <taxon>Bacillati</taxon>
        <taxon>Actinomycetota</taxon>
        <taxon>Actinomycetes</taxon>
        <taxon>Kitasatosporales</taxon>
        <taxon>Streptomycetaceae</taxon>
        <taxon>Streptomyces</taxon>
    </lineage>
</organism>
<sequence>MRRIAATALGAAVFLGVLATPASADDPIRQGFSCRTSDTPVDILGEAEIGKGLAAELLHGEGFAGAQGTRMGSSMECNASVGGS</sequence>
<dbReference type="EMBL" id="JBEPFB010000024">
    <property type="protein sequence ID" value="MER7378557.1"/>
    <property type="molecule type" value="Genomic_DNA"/>
</dbReference>
<feature type="chain" id="PRO_5046239157" evidence="1">
    <location>
        <begin position="25"/>
        <end position="84"/>
    </location>
</feature>